<evidence type="ECO:0000313" key="3">
    <source>
        <dbReference type="Proteomes" id="UP000619486"/>
    </source>
</evidence>
<evidence type="ECO:0000259" key="1">
    <source>
        <dbReference type="Pfam" id="PF21831"/>
    </source>
</evidence>
<accession>A0A918LP32</accession>
<gene>
    <name evidence="2" type="ORF">GCM10014713_23130</name>
</gene>
<feature type="domain" description="DUF6891" evidence="1">
    <location>
        <begin position="122"/>
        <end position="304"/>
    </location>
</feature>
<evidence type="ECO:0000313" key="2">
    <source>
        <dbReference type="EMBL" id="GGT29048.1"/>
    </source>
</evidence>
<dbReference type="EMBL" id="BMQQ01000007">
    <property type="protein sequence ID" value="GGT29048.1"/>
    <property type="molecule type" value="Genomic_DNA"/>
</dbReference>
<dbReference type="RefSeq" id="WP_189201472.1">
    <property type="nucleotide sequence ID" value="NZ_BMQQ01000007.1"/>
</dbReference>
<proteinExistence type="predicted"/>
<comment type="caution">
    <text evidence="2">The sequence shown here is derived from an EMBL/GenBank/DDBJ whole genome shotgun (WGS) entry which is preliminary data.</text>
</comment>
<reference evidence="2" key="2">
    <citation type="submission" date="2020-09" db="EMBL/GenBank/DDBJ databases">
        <authorList>
            <person name="Sun Q."/>
            <person name="Ohkuma M."/>
        </authorList>
    </citation>
    <scope>NUCLEOTIDE SEQUENCE</scope>
    <source>
        <strain evidence="2">JCM 3172</strain>
    </source>
</reference>
<dbReference type="Proteomes" id="UP000619486">
    <property type="component" value="Unassembled WGS sequence"/>
</dbReference>
<protein>
    <recommendedName>
        <fullName evidence="1">DUF6891 domain-containing protein</fullName>
    </recommendedName>
</protein>
<dbReference type="AlphaFoldDB" id="A0A918LP32"/>
<dbReference type="InterPro" id="IPR054186">
    <property type="entry name" value="DUF6891"/>
</dbReference>
<organism evidence="2 3">
    <name type="scientific">Streptomyces purpureus</name>
    <dbReference type="NCBI Taxonomy" id="1951"/>
    <lineage>
        <taxon>Bacteria</taxon>
        <taxon>Bacillati</taxon>
        <taxon>Actinomycetota</taxon>
        <taxon>Actinomycetes</taxon>
        <taxon>Kitasatosporales</taxon>
        <taxon>Streptomycetaceae</taxon>
        <taxon>Streptomyces</taxon>
    </lineage>
</organism>
<keyword evidence="3" id="KW-1185">Reference proteome</keyword>
<sequence>MLAITVQTVAGQRHVRPSADDFATLIRRLGGTDDKFLVVERIPELPGVFVQVWHETGGDHTLEHRDGGPDRHFRVTLDGPEPVIAAMTGWARQQDGWDDGLDWERLDFGADAEPAPPLTLDEEDRELLEERIQEVLVGGYTGRAQLAEIAEDYLVSGDHRPVSPAQARELVDRMWLERVAEQAAWEGETDPERLTRAFTALEKAGITARENFTCCRTCGHEEIGAEAAPDARGFVYFHSQCTDGAATGHGLTLLYGGFDGSAGTTTAVGREVVAALEETGLSVDWNGAPEQAITVTPLEWRKRLVG</sequence>
<reference evidence="2" key="1">
    <citation type="journal article" date="2014" name="Int. J. Syst. Evol. Microbiol.">
        <title>Complete genome sequence of Corynebacterium casei LMG S-19264T (=DSM 44701T), isolated from a smear-ripened cheese.</title>
        <authorList>
            <consortium name="US DOE Joint Genome Institute (JGI-PGF)"/>
            <person name="Walter F."/>
            <person name="Albersmeier A."/>
            <person name="Kalinowski J."/>
            <person name="Ruckert C."/>
        </authorList>
    </citation>
    <scope>NUCLEOTIDE SEQUENCE</scope>
    <source>
        <strain evidence="2">JCM 3172</strain>
    </source>
</reference>
<name>A0A918LP32_9ACTN</name>
<dbReference type="Pfam" id="PF21831">
    <property type="entry name" value="DUF6891"/>
    <property type="match status" value="1"/>
</dbReference>